<dbReference type="EMBL" id="RKST01000020">
    <property type="protein sequence ID" value="RUM96343.1"/>
    <property type="molecule type" value="Genomic_DNA"/>
</dbReference>
<dbReference type="InterPro" id="IPR003439">
    <property type="entry name" value="ABC_transporter-like_ATP-bd"/>
</dbReference>
<dbReference type="PROSITE" id="PS50893">
    <property type="entry name" value="ABC_TRANSPORTER_2"/>
    <property type="match status" value="1"/>
</dbReference>
<gene>
    <name evidence="7" type="ORF">EET67_18520</name>
</gene>
<sequence>MDVLGRHCLLHRHPRRGHRAGCAVPAQRHRRSICQARTRFRQRARQGGRKTGRRRRGRSQVSTSTQPLTQKPDAAVDPILVVRGLHKHFGGIKAADGVDLEVGRCEIAGLIGPNGSGKSTLFSLVSGTVAPDKGEVRFDGRDIAGQNAYKVARLGLARTFQIPALFDNMTVTENLLAAAAEGHWPGAHERAAETLALLKLEHVADNRASDLSGGQQKLLEFGRVIMRQASLILLDEVTAGVHPNIRKIILEAIAKLRERGVSFLIIEHDMEMVRSVCDRIIVMDSGRVVTSGPFEEIVRNSEVMKTYLGRPQ</sequence>
<evidence type="ECO:0000256" key="4">
    <source>
        <dbReference type="ARBA" id="ARBA00022840"/>
    </source>
</evidence>
<dbReference type="PANTHER" id="PTHR45772">
    <property type="entry name" value="CONSERVED COMPONENT OF ABC TRANSPORTER FOR NATURAL AMINO ACIDS-RELATED"/>
    <property type="match status" value="1"/>
</dbReference>
<dbReference type="AlphaFoldDB" id="A0A432V2B4"/>
<evidence type="ECO:0000256" key="2">
    <source>
        <dbReference type="ARBA" id="ARBA00022448"/>
    </source>
</evidence>
<dbReference type="Gene3D" id="3.40.50.300">
    <property type="entry name" value="P-loop containing nucleotide triphosphate hydrolases"/>
    <property type="match status" value="1"/>
</dbReference>
<organism evidence="7 8">
    <name type="scientific">Borborobacter arsenicus</name>
    <dbReference type="NCBI Taxonomy" id="1851146"/>
    <lineage>
        <taxon>Bacteria</taxon>
        <taxon>Pseudomonadati</taxon>
        <taxon>Pseudomonadota</taxon>
        <taxon>Alphaproteobacteria</taxon>
        <taxon>Hyphomicrobiales</taxon>
        <taxon>Phyllobacteriaceae</taxon>
        <taxon>Borborobacter</taxon>
    </lineage>
</organism>
<comment type="caution">
    <text evidence="7">The sequence shown here is derived from an EMBL/GenBank/DDBJ whole genome shotgun (WGS) entry which is preliminary data.</text>
</comment>
<evidence type="ECO:0000256" key="1">
    <source>
        <dbReference type="ARBA" id="ARBA00005417"/>
    </source>
</evidence>
<name>A0A432V2B4_9HYPH</name>
<feature type="region of interest" description="Disordered" evidence="5">
    <location>
        <begin position="39"/>
        <end position="72"/>
    </location>
</feature>
<dbReference type="Pfam" id="PF00005">
    <property type="entry name" value="ABC_tran"/>
    <property type="match status" value="1"/>
</dbReference>
<reference evidence="7 8" key="1">
    <citation type="submission" date="2018-11" db="EMBL/GenBank/DDBJ databases">
        <title>Pseudaminobacter arsenicus sp. nov., an arsenic-resistant bacterium isolated from arsenic-rich aquifers.</title>
        <authorList>
            <person name="Mu Y."/>
        </authorList>
    </citation>
    <scope>NUCLEOTIDE SEQUENCE [LARGE SCALE GENOMIC DNA]</scope>
    <source>
        <strain evidence="7 8">CB3</strain>
    </source>
</reference>
<feature type="compositionally biased region" description="Basic residues" evidence="5">
    <location>
        <begin position="39"/>
        <end position="58"/>
    </location>
</feature>
<accession>A0A432V2B4</accession>
<keyword evidence="4 7" id="KW-0067">ATP-binding</keyword>
<dbReference type="PANTHER" id="PTHR45772:SF9">
    <property type="entry name" value="CONSERVED COMPONENT OF ABC TRANSPORTER FOR NATURAL AMINO ACIDS"/>
    <property type="match status" value="1"/>
</dbReference>
<dbReference type="Proteomes" id="UP000281647">
    <property type="component" value="Unassembled WGS sequence"/>
</dbReference>
<keyword evidence="8" id="KW-1185">Reference proteome</keyword>
<dbReference type="InterPro" id="IPR051120">
    <property type="entry name" value="ABC_AA/LPS_Transport"/>
</dbReference>
<dbReference type="OrthoDB" id="9806149at2"/>
<dbReference type="GO" id="GO:0016887">
    <property type="term" value="F:ATP hydrolysis activity"/>
    <property type="evidence" value="ECO:0007669"/>
    <property type="project" value="InterPro"/>
</dbReference>
<comment type="similarity">
    <text evidence="1">Belongs to the ABC transporter superfamily.</text>
</comment>
<dbReference type="SMART" id="SM00382">
    <property type="entry name" value="AAA"/>
    <property type="match status" value="1"/>
</dbReference>
<feature type="domain" description="ABC transporter" evidence="6">
    <location>
        <begin position="80"/>
        <end position="310"/>
    </location>
</feature>
<protein>
    <submittedName>
        <fullName evidence="7">ABC transporter ATP-binding protein</fullName>
    </submittedName>
</protein>
<dbReference type="InterPro" id="IPR017871">
    <property type="entry name" value="ABC_transporter-like_CS"/>
</dbReference>
<evidence type="ECO:0000313" key="8">
    <source>
        <dbReference type="Proteomes" id="UP000281647"/>
    </source>
</evidence>
<evidence type="ECO:0000256" key="3">
    <source>
        <dbReference type="ARBA" id="ARBA00022741"/>
    </source>
</evidence>
<evidence type="ECO:0000256" key="5">
    <source>
        <dbReference type="SAM" id="MobiDB-lite"/>
    </source>
</evidence>
<dbReference type="InterPro" id="IPR003593">
    <property type="entry name" value="AAA+_ATPase"/>
</dbReference>
<dbReference type="GO" id="GO:0005524">
    <property type="term" value="F:ATP binding"/>
    <property type="evidence" value="ECO:0007669"/>
    <property type="project" value="UniProtKB-KW"/>
</dbReference>
<keyword evidence="2" id="KW-0813">Transport</keyword>
<dbReference type="SUPFAM" id="SSF52540">
    <property type="entry name" value="P-loop containing nucleoside triphosphate hydrolases"/>
    <property type="match status" value="1"/>
</dbReference>
<dbReference type="InterPro" id="IPR027417">
    <property type="entry name" value="P-loop_NTPase"/>
</dbReference>
<proteinExistence type="inferred from homology"/>
<evidence type="ECO:0000259" key="6">
    <source>
        <dbReference type="PROSITE" id="PS50893"/>
    </source>
</evidence>
<dbReference type="CDD" id="cd03219">
    <property type="entry name" value="ABC_Mj1267_LivG_branched"/>
    <property type="match status" value="1"/>
</dbReference>
<evidence type="ECO:0000313" key="7">
    <source>
        <dbReference type="EMBL" id="RUM96343.1"/>
    </source>
</evidence>
<dbReference type="PROSITE" id="PS00211">
    <property type="entry name" value="ABC_TRANSPORTER_1"/>
    <property type="match status" value="1"/>
</dbReference>
<keyword evidence="3" id="KW-0547">Nucleotide-binding</keyword>
<dbReference type="GO" id="GO:0005886">
    <property type="term" value="C:plasma membrane"/>
    <property type="evidence" value="ECO:0007669"/>
    <property type="project" value="TreeGrafter"/>
</dbReference>